<dbReference type="InterPro" id="IPR043502">
    <property type="entry name" value="DNA/RNA_pol_sf"/>
</dbReference>
<name>A0A4R3K6P7_9FIRM</name>
<proteinExistence type="predicted"/>
<dbReference type="PANTHER" id="PTHR10133">
    <property type="entry name" value="DNA POLYMERASE I"/>
    <property type="match status" value="1"/>
</dbReference>
<dbReference type="GO" id="GO:0006302">
    <property type="term" value="P:double-strand break repair"/>
    <property type="evidence" value="ECO:0007669"/>
    <property type="project" value="TreeGrafter"/>
</dbReference>
<accession>A0A4R3K6P7</accession>
<dbReference type="SUPFAM" id="SSF53098">
    <property type="entry name" value="Ribonuclease H-like"/>
    <property type="match status" value="1"/>
</dbReference>
<dbReference type="EMBL" id="SLZZ01000011">
    <property type="protein sequence ID" value="TCS78509.1"/>
    <property type="molecule type" value="Genomic_DNA"/>
</dbReference>
<dbReference type="SUPFAM" id="SSF56672">
    <property type="entry name" value="DNA/RNA polymerases"/>
    <property type="match status" value="1"/>
</dbReference>
<evidence type="ECO:0000256" key="3">
    <source>
        <dbReference type="ARBA" id="ARBA00049244"/>
    </source>
</evidence>
<comment type="caution">
    <text evidence="5">The sequence shown here is derived from an EMBL/GenBank/DDBJ whole genome shotgun (WGS) entry which is preliminary data.</text>
</comment>
<dbReference type="RefSeq" id="WP_132381139.1">
    <property type="nucleotide sequence ID" value="NZ_SLZZ01000011.1"/>
</dbReference>
<evidence type="ECO:0000313" key="6">
    <source>
        <dbReference type="Proteomes" id="UP000295726"/>
    </source>
</evidence>
<dbReference type="Pfam" id="PF00476">
    <property type="entry name" value="DNA_pol_A"/>
    <property type="match status" value="1"/>
</dbReference>
<dbReference type="PANTHER" id="PTHR10133:SF27">
    <property type="entry name" value="DNA POLYMERASE NU"/>
    <property type="match status" value="1"/>
</dbReference>
<keyword evidence="2" id="KW-0235">DNA replication</keyword>
<dbReference type="CDD" id="cd08642">
    <property type="entry name" value="DNA_pol_A_pol_I_A"/>
    <property type="match status" value="1"/>
</dbReference>
<gene>
    <name evidence="5" type="ORF">EDD59_11134</name>
</gene>
<dbReference type="InterPro" id="IPR012337">
    <property type="entry name" value="RNaseH-like_sf"/>
</dbReference>
<dbReference type="GO" id="GO:0003887">
    <property type="term" value="F:DNA-directed DNA polymerase activity"/>
    <property type="evidence" value="ECO:0007669"/>
    <property type="project" value="UniProtKB-EC"/>
</dbReference>
<dbReference type="Gene3D" id="3.30.70.370">
    <property type="match status" value="1"/>
</dbReference>
<dbReference type="GO" id="GO:0006261">
    <property type="term" value="P:DNA-templated DNA replication"/>
    <property type="evidence" value="ECO:0007669"/>
    <property type="project" value="InterPro"/>
</dbReference>
<comment type="catalytic activity">
    <reaction evidence="3">
        <text>DNA(n) + a 2'-deoxyribonucleoside 5'-triphosphate = DNA(n+1) + diphosphate</text>
        <dbReference type="Rhea" id="RHEA:22508"/>
        <dbReference type="Rhea" id="RHEA-COMP:17339"/>
        <dbReference type="Rhea" id="RHEA-COMP:17340"/>
        <dbReference type="ChEBI" id="CHEBI:33019"/>
        <dbReference type="ChEBI" id="CHEBI:61560"/>
        <dbReference type="ChEBI" id="CHEBI:173112"/>
        <dbReference type="EC" id="2.7.7.7"/>
    </reaction>
</comment>
<dbReference type="Gene3D" id="1.10.150.20">
    <property type="entry name" value="5' to 3' exonuclease, C-terminal subdomain"/>
    <property type="match status" value="1"/>
</dbReference>
<evidence type="ECO:0000256" key="1">
    <source>
        <dbReference type="ARBA" id="ARBA00012417"/>
    </source>
</evidence>
<dbReference type="InterPro" id="IPR002298">
    <property type="entry name" value="DNA_polymerase_A"/>
</dbReference>
<dbReference type="InterPro" id="IPR001098">
    <property type="entry name" value="DNA-dir_DNA_pol_A_palm_dom"/>
</dbReference>
<evidence type="ECO:0000259" key="4">
    <source>
        <dbReference type="SMART" id="SM00482"/>
    </source>
</evidence>
<evidence type="ECO:0000313" key="5">
    <source>
        <dbReference type="EMBL" id="TCS78509.1"/>
    </source>
</evidence>
<evidence type="ECO:0000256" key="2">
    <source>
        <dbReference type="ARBA" id="ARBA00022705"/>
    </source>
</evidence>
<dbReference type="SMART" id="SM00482">
    <property type="entry name" value="POLAc"/>
    <property type="match status" value="1"/>
</dbReference>
<dbReference type="GO" id="GO:0003677">
    <property type="term" value="F:DNA binding"/>
    <property type="evidence" value="ECO:0007669"/>
    <property type="project" value="InterPro"/>
</dbReference>
<keyword evidence="6" id="KW-1185">Reference proteome</keyword>
<feature type="domain" description="DNA-directed DNA polymerase family A palm" evidence="4">
    <location>
        <begin position="389"/>
        <end position="633"/>
    </location>
</feature>
<dbReference type="AlphaFoldDB" id="A0A4R3K6P7"/>
<dbReference type="Proteomes" id="UP000295726">
    <property type="component" value="Unassembled WGS sequence"/>
</dbReference>
<protein>
    <recommendedName>
        <fullName evidence="1">DNA-directed DNA polymerase</fullName>
        <ecNumber evidence="1">2.7.7.7</ecNumber>
    </recommendedName>
</protein>
<organism evidence="5 6">
    <name type="scientific">Muricomes intestini</name>
    <dbReference type="NCBI Taxonomy" id="1796634"/>
    <lineage>
        <taxon>Bacteria</taxon>
        <taxon>Bacillati</taxon>
        <taxon>Bacillota</taxon>
        <taxon>Clostridia</taxon>
        <taxon>Lachnospirales</taxon>
        <taxon>Lachnospiraceae</taxon>
        <taxon>Muricomes</taxon>
    </lineage>
</organism>
<reference evidence="5 6" key="1">
    <citation type="submission" date="2019-03" db="EMBL/GenBank/DDBJ databases">
        <title>Genomic Encyclopedia of Type Strains, Phase IV (KMG-IV): sequencing the most valuable type-strain genomes for metagenomic binning, comparative biology and taxonomic classification.</title>
        <authorList>
            <person name="Goeker M."/>
        </authorList>
    </citation>
    <scope>NUCLEOTIDE SEQUENCE [LARGE SCALE GENOMIC DNA]</scope>
    <source>
        <strain evidence="5 6">DSM 29489</strain>
    </source>
</reference>
<sequence>MQVMNVDIETYSSVDIREAGAYAYAEAPDFEILLIGYKINNDPVKVLDLKTGPAKQGALLTEKQKAFSQECNAFYSALTDPDYIKTAYNANFERTCLASYLKQAMPPEQWMCTAVHAATLGLPATLGAVGDALGLPEDQQKDKVGKSLIQYFCKPCKPTKTNGGRTRNLPEHDRKKWSLFVEYNRQDVVTENAIREKLSIYPIPEDEQKLWCLDQRMNDNGVRLDMPFVENILDYDKTYQERLREEAERITGLDNPNSLAQLKNWYKENYGMNIKSITKDTIPEIKDTLKEKAQTQSGIRMLEIRQEMGKTSTKKYTAMKNAVCRDGRLKGVLQFYGANRTGRWAGRIVQVHNLPQNKIPDIDLARELVAEGDFSSLEMLFEGMPFVFSQLIRTAFIPSESCRFCVADFSAIEARVIAWLADEQWRLDVFRTHGKIYEASASQMFHVPLENIKKGSKLRQQGKVAELALGYGGAFGAIKAMDKAGSIPDEEIPMLVANWRKASPKICKFWREAETAAKMAIKERRTVRLKNGIAFSYINRILFIHLLSGRKLAYFDAKIEQTDKGESITYAGIEQQSKRWGRLETWGGKLVENIVQATARDCLAVTMQQVSQAGYSIVMHVHDEIICDVPKKDTGALKKITDIMAESIPWAPGLPLRGDGYETDFYKKD</sequence>
<dbReference type="OrthoDB" id="9764911at2"/>
<dbReference type="EC" id="2.7.7.7" evidence="1"/>